<evidence type="ECO:0000313" key="7">
    <source>
        <dbReference type="Proteomes" id="UP000663608"/>
    </source>
</evidence>
<dbReference type="Proteomes" id="UP000663608">
    <property type="component" value="Chromosome"/>
</dbReference>
<dbReference type="Pfam" id="PF00753">
    <property type="entry name" value="Lactamase_B"/>
    <property type="match status" value="1"/>
</dbReference>
<evidence type="ECO:0000256" key="4">
    <source>
        <dbReference type="ARBA" id="ARBA00022833"/>
    </source>
</evidence>
<proteinExistence type="predicted"/>
<evidence type="ECO:0000259" key="5">
    <source>
        <dbReference type="SMART" id="SM00849"/>
    </source>
</evidence>
<dbReference type="InterPro" id="IPR036866">
    <property type="entry name" value="RibonucZ/Hydroxyglut_hydro"/>
</dbReference>
<dbReference type="KEGG" id="lti:JW886_03190"/>
<keyword evidence="7" id="KW-1185">Reference proteome</keyword>
<dbReference type="Gene3D" id="3.60.15.10">
    <property type="entry name" value="Ribonuclease Z/Hydroxyacylglutathione hydrolase-like"/>
    <property type="match status" value="1"/>
</dbReference>
<organism evidence="6 7">
    <name type="scientific">Lactococcus taiwanensis</name>
    <dbReference type="NCBI Taxonomy" id="1151742"/>
    <lineage>
        <taxon>Bacteria</taxon>
        <taxon>Bacillati</taxon>
        <taxon>Bacillota</taxon>
        <taxon>Bacilli</taxon>
        <taxon>Lactobacillales</taxon>
        <taxon>Streptococcaceae</taxon>
        <taxon>Lactococcus</taxon>
    </lineage>
</organism>
<sequence>MKIEKIINPIAQENTYLLSNSSFKLIIDPGSDLSALMEHINLTDSPVSGILLTHAHFDHIMGLEALKNAFPAAPIFLHEAEKDWPKDPYFNASALLLGREVTAPKADHFYKFNTSYELSGFKFRILETPGHSIGGVSLVFDEEGLVFTGDALLKNAIGRWDLPTGNHNQLIDAIEKQLFTLPEHYIVLPGHGPQTTIGTEKTFNPFFK</sequence>
<evidence type="ECO:0000313" key="6">
    <source>
        <dbReference type="EMBL" id="QSE77280.1"/>
    </source>
</evidence>
<dbReference type="PANTHER" id="PTHR46233">
    <property type="entry name" value="HYDROXYACYLGLUTATHIONE HYDROLASE GLOC"/>
    <property type="match status" value="1"/>
</dbReference>
<evidence type="ECO:0000256" key="2">
    <source>
        <dbReference type="ARBA" id="ARBA00022723"/>
    </source>
</evidence>
<dbReference type="GO" id="GO:0046872">
    <property type="term" value="F:metal ion binding"/>
    <property type="evidence" value="ECO:0007669"/>
    <property type="project" value="UniProtKB-KW"/>
</dbReference>
<dbReference type="InterPro" id="IPR051453">
    <property type="entry name" value="MBL_Glyoxalase_II"/>
</dbReference>
<name>A0AA45QRY2_9LACT</name>
<dbReference type="CDD" id="cd06262">
    <property type="entry name" value="metallo-hydrolase-like_MBL-fold"/>
    <property type="match status" value="1"/>
</dbReference>
<dbReference type="GO" id="GO:0016787">
    <property type="term" value="F:hydrolase activity"/>
    <property type="evidence" value="ECO:0007669"/>
    <property type="project" value="UniProtKB-KW"/>
</dbReference>
<dbReference type="RefSeq" id="WP_205872299.1">
    <property type="nucleotide sequence ID" value="NZ_CP070872.1"/>
</dbReference>
<comment type="cofactor">
    <cofactor evidence="1">
        <name>Zn(2+)</name>
        <dbReference type="ChEBI" id="CHEBI:29105"/>
    </cofactor>
</comment>
<dbReference type="EMBL" id="CP070872">
    <property type="protein sequence ID" value="QSE77280.1"/>
    <property type="molecule type" value="Genomic_DNA"/>
</dbReference>
<dbReference type="SUPFAM" id="SSF56281">
    <property type="entry name" value="Metallo-hydrolase/oxidoreductase"/>
    <property type="match status" value="1"/>
</dbReference>
<keyword evidence="2" id="KW-0479">Metal-binding</keyword>
<accession>A0AA45QRY2</accession>
<evidence type="ECO:0000256" key="1">
    <source>
        <dbReference type="ARBA" id="ARBA00001947"/>
    </source>
</evidence>
<gene>
    <name evidence="6" type="ORF">JW886_03190</name>
</gene>
<dbReference type="InterPro" id="IPR001279">
    <property type="entry name" value="Metallo-B-lactamas"/>
</dbReference>
<dbReference type="SMART" id="SM00849">
    <property type="entry name" value="Lactamase_B"/>
    <property type="match status" value="1"/>
</dbReference>
<evidence type="ECO:0000256" key="3">
    <source>
        <dbReference type="ARBA" id="ARBA00022801"/>
    </source>
</evidence>
<feature type="domain" description="Metallo-beta-lactamase" evidence="5">
    <location>
        <begin position="12"/>
        <end position="191"/>
    </location>
</feature>
<dbReference type="AlphaFoldDB" id="A0AA45QRY2"/>
<reference evidence="6 7" key="1">
    <citation type="submission" date="2021-02" db="EMBL/GenBank/DDBJ databases">
        <title>Complete genome sequence of Lactococcus lactis strain K_LL004.</title>
        <authorList>
            <person name="Kim H.B."/>
        </authorList>
    </citation>
    <scope>NUCLEOTIDE SEQUENCE [LARGE SCALE GENOMIC DNA]</scope>
    <source>
        <strain evidence="6 7">K_LL004</strain>
    </source>
</reference>
<keyword evidence="3" id="KW-0378">Hydrolase</keyword>
<protein>
    <submittedName>
        <fullName evidence="6">MBL fold metallo-hydrolase</fullName>
    </submittedName>
</protein>
<keyword evidence="4" id="KW-0862">Zinc</keyword>
<dbReference type="PANTHER" id="PTHR46233:SF3">
    <property type="entry name" value="HYDROXYACYLGLUTATHIONE HYDROLASE GLOC"/>
    <property type="match status" value="1"/>
</dbReference>